<dbReference type="Gene3D" id="3.30.50.10">
    <property type="entry name" value="Erythroid Transcription Factor GATA-1, subunit A"/>
    <property type="match status" value="1"/>
</dbReference>
<feature type="compositionally biased region" description="Acidic residues" evidence="1">
    <location>
        <begin position="1686"/>
        <end position="1695"/>
    </location>
</feature>
<dbReference type="Proteomes" id="UP001212841">
    <property type="component" value="Unassembled WGS sequence"/>
</dbReference>
<dbReference type="InterPro" id="IPR000679">
    <property type="entry name" value="Znf_GATA"/>
</dbReference>
<feature type="region of interest" description="Disordered" evidence="1">
    <location>
        <begin position="1281"/>
        <end position="1317"/>
    </location>
</feature>
<dbReference type="GO" id="GO:0006355">
    <property type="term" value="P:regulation of DNA-templated transcription"/>
    <property type="evidence" value="ECO:0007669"/>
    <property type="project" value="InterPro"/>
</dbReference>
<reference evidence="2" key="1">
    <citation type="submission" date="2020-05" db="EMBL/GenBank/DDBJ databases">
        <title>Phylogenomic resolution of chytrid fungi.</title>
        <authorList>
            <person name="Stajich J.E."/>
            <person name="Amses K."/>
            <person name="Simmons R."/>
            <person name="Seto K."/>
            <person name="Myers J."/>
            <person name="Bonds A."/>
            <person name="Quandt C.A."/>
            <person name="Barry K."/>
            <person name="Liu P."/>
            <person name="Grigoriev I."/>
            <person name="Longcore J.E."/>
            <person name="James T.Y."/>
        </authorList>
    </citation>
    <scope>NUCLEOTIDE SEQUENCE</scope>
    <source>
        <strain evidence="2">JEL0318</strain>
    </source>
</reference>
<evidence type="ECO:0000313" key="3">
    <source>
        <dbReference type="Proteomes" id="UP001212841"/>
    </source>
</evidence>
<feature type="compositionally biased region" description="Low complexity" evidence="1">
    <location>
        <begin position="354"/>
        <end position="383"/>
    </location>
</feature>
<evidence type="ECO:0000313" key="2">
    <source>
        <dbReference type="EMBL" id="KAJ3051412.1"/>
    </source>
</evidence>
<dbReference type="EMBL" id="JADGJD010000399">
    <property type="protein sequence ID" value="KAJ3051412.1"/>
    <property type="molecule type" value="Genomic_DNA"/>
</dbReference>
<dbReference type="GO" id="GO:0043565">
    <property type="term" value="F:sequence-specific DNA binding"/>
    <property type="evidence" value="ECO:0007669"/>
    <property type="project" value="InterPro"/>
</dbReference>
<feature type="compositionally biased region" description="Polar residues" evidence="1">
    <location>
        <begin position="386"/>
        <end position="398"/>
    </location>
</feature>
<name>A0AAD5SBF2_9FUNG</name>
<protein>
    <recommendedName>
        <fullName evidence="4">OTU domain-containing protein</fullName>
    </recommendedName>
</protein>
<feature type="region of interest" description="Disordered" evidence="1">
    <location>
        <begin position="347"/>
        <end position="399"/>
    </location>
</feature>
<organism evidence="2 3">
    <name type="scientific">Rhizophlyctis rosea</name>
    <dbReference type="NCBI Taxonomy" id="64517"/>
    <lineage>
        <taxon>Eukaryota</taxon>
        <taxon>Fungi</taxon>
        <taxon>Fungi incertae sedis</taxon>
        <taxon>Chytridiomycota</taxon>
        <taxon>Chytridiomycota incertae sedis</taxon>
        <taxon>Chytridiomycetes</taxon>
        <taxon>Rhizophlyctidales</taxon>
        <taxon>Rhizophlyctidaceae</taxon>
        <taxon>Rhizophlyctis</taxon>
    </lineage>
</organism>
<feature type="region of interest" description="Disordered" evidence="1">
    <location>
        <begin position="1664"/>
        <end position="1706"/>
    </location>
</feature>
<dbReference type="CDD" id="cd22744">
    <property type="entry name" value="OTU"/>
    <property type="match status" value="1"/>
</dbReference>
<feature type="compositionally biased region" description="Gly residues" evidence="1">
    <location>
        <begin position="1283"/>
        <end position="1301"/>
    </location>
</feature>
<feature type="region of interest" description="Disordered" evidence="1">
    <location>
        <begin position="1"/>
        <end position="93"/>
    </location>
</feature>
<comment type="caution">
    <text evidence="2">The sequence shown here is derived from an EMBL/GenBank/DDBJ whole genome shotgun (WGS) entry which is preliminary data.</text>
</comment>
<feature type="compositionally biased region" description="Acidic residues" evidence="1">
    <location>
        <begin position="959"/>
        <end position="985"/>
    </location>
</feature>
<dbReference type="CDD" id="cd00202">
    <property type="entry name" value="ZnF_GATA"/>
    <property type="match status" value="1"/>
</dbReference>
<proteinExistence type="predicted"/>
<gene>
    <name evidence="2" type="ORF">HK097_007562</name>
</gene>
<feature type="region of interest" description="Disordered" evidence="1">
    <location>
        <begin position="951"/>
        <end position="989"/>
    </location>
</feature>
<sequence length="1773" mass="200804">MSPLPPGPYDWEDEVENNASSSPANPPATLSQPYPAPTSEPSKDTSNSPAINRRPLRFSASPPTIPSNQKYPPYRRRHWRPQRNAPDSQYNEDVLRTERATRIESPLLDMDMDTHFPAVLRPHSNIHSPANNNNVSQSVAAPIGRHGHAGHWIVDWSRHYGQHFTQEGRELKPTNVVKANGNCLFEAFSLVHTGCQGSHREFRVGAQSELFDNPAEYEACFGAAPVERNQEKDEWEFSYKVDEREVGGEHEEGRQGGGFQNWNSLAEYALHIGNDGEWGDELSCHALANRYGVVLHVFSLNQDEFGYSRQSYGMAKMDESTPHYYLLVKYRHYEVLNPITPAEATPSLFPLPSQPRGDSPSSSSISSLSSLSLPPLFTPSPALGPQMQTPANKTNAKMTNLPPGAWRYEWLKPTNPVAFEIAPGPENSPAPEESQSESDNREHAQWKIASRIGRQVHIRKQEKGTWRCENCACTFQETECRVRGPSGEMTLCRRCGRYWKRTGRSRPVTEEGVRPMMAKRSYRPCPCALLSGDPFSVKTHLRRRADGKRNPCLLSWLDNALVKRIRGWLHSGDVAEGLEKARVILQTAAPWKLVDREELDLPVIVKDTASFNYRYVKISCQSMWRKDPLSVAVRDAVHDLFVDFNQASAEGVELEFMHIARVFHETRKCITPSDELLAACHLAVVAGSEDEEPMLPVAEPSNPAQSLQKSAKEYRKLRPPARPSSPAARPRKLRPPHIIDTSYLPWVHVHGRSSIFQALAYERKKMMASARLIVVMNLLDHTRKYASRKLESDLASRQWGESEENVRKLSLGKVKLMGRRIVDCFRYNEKQAWIRATQQKIDVPPIPQWESLDSVVSPAEKLSAILGLPHQVRADQSETNATLRELSSNDKVAEAIAKTYDDIQRRLLQTKAPLPICDTNLGTRKDNKWTRYYPYWLHLAVETGNVNAQLARGNASSGEDSEDDTSGSEWEDSSDEDSSEEDSSEECVCADAMGSDLVEEEATRVGYLVGPIVTNETPRYTNESSDLTVGWAAKMVNYVLSEAKVAVPQPVKRRATLALLDAVKNDHAMSTGWAWGRKKRVFVGPDGRKVKRSDPTGRPVWRRFGDVRKEGTLLFKLQRFVNNVREHLASANCFDPDLGGSSYDPNSPDKNLLPKNTNEHLSFKVLPLHHYRSRFMTVDTRVLQALVLEILRSDKLDIPNNAKVWWRTQLGRPIPRLYWLWDQFLHMKKLNGVHFGSDYRGRGNRFCHLAQTDGESFSFLMKRKKCIDPCPSCLWVPQTKEQNGGGSEGGLSEGGGSGSEKGGSEDGRPAHIYPPAHVPPTPRTMQIYWNTPWGNVDPGQNVALTVTAPRMQGFPMEFFSNEEVAAGFTDLQLIELDNLIGAAHDMIEGNRGIDLSEMTREEQRKCKKRAYKERTWTLTMSTWRHRTGQNLTAQNQRRGLAWAKSRNVNIQSYQNQILSPRTMNYRLVKGHVASALKVFRMLFSFYAGPRHDGGRHVNYPLLPGQRYSGRSDRFYKYRQTQHTVDQVQTELLAWLRDKVDLGEYNYANYKPDSIWKDPKHFAPATRNYREDRFPPAVLAFGNGSWSPKNMKGWKSSAVKKIRTALEKNPEIQLVMIDEHRTSKVSSPYVSRYLREPPPRQTLPKLLQHQTPAKTPAFRLIRHQLNDSDDEEIDLTGASDGGLGDSDTGESEDETDLPQSMSAAERRRLVNEKKDWLKKCEMRELKGQNIHAVKYCEKTNKMLNRDESASPNMGMCNCYERVHGEGTRPPPLSH</sequence>
<evidence type="ECO:0000256" key="1">
    <source>
        <dbReference type="SAM" id="MobiDB-lite"/>
    </source>
</evidence>
<dbReference type="InterPro" id="IPR013088">
    <property type="entry name" value="Znf_NHR/GATA"/>
</dbReference>
<evidence type="ECO:0008006" key="4">
    <source>
        <dbReference type="Google" id="ProtNLM"/>
    </source>
</evidence>
<accession>A0AAD5SBF2</accession>
<keyword evidence="3" id="KW-1185">Reference proteome</keyword>
<feature type="region of interest" description="Disordered" evidence="1">
    <location>
        <begin position="420"/>
        <end position="443"/>
    </location>
</feature>
<feature type="region of interest" description="Disordered" evidence="1">
    <location>
        <begin position="693"/>
        <end position="733"/>
    </location>
</feature>
<dbReference type="GO" id="GO:0008270">
    <property type="term" value="F:zinc ion binding"/>
    <property type="evidence" value="ECO:0007669"/>
    <property type="project" value="InterPro"/>
</dbReference>
<dbReference type="Gene3D" id="3.90.70.80">
    <property type="match status" value="1"/>
</dbReference>